<dbReference type="InterPro" id="IPR046300">
    <property type="entry name" value="DUF6415"/>
</dbReference>
<gene>
    <name evidence="1" type="ORF">F7R91_33495</name>
</gene>
<dbReference type="AlphaFoldDB" id="A0A6H9URU5"/>
<dbReference type="Proteomes" id="UP000442707">
    <property type="component" value="Unassembled WGS sequence"/>
</dbReference>
<protein>
    <submittedName>
        <fullName evidence="1">Uncharacterized protein</fullName>
    </submittedName>
</protein>
<reference evidence="1 2" key="1">
    <citation type="submission" date="2019-09" db="EMBL/GenBank/DDBJ databases">
        <title>Screening of Novel Bioactive Compounds from Soil-Associated.</title>
        <authorList>
            <person name="Zhao S."/>
        </authorList>
    </citation>
    <scope>NUCLEOTIDE SEQUENCE [LARGE SCALE GENOMIC DNA]</scope>
    <source>
        <strain evidence="1 2">HIT-DPA4</strain>
    </source>
</reference>
<dbReference type="EMBL" id="VZRB01000034">
    <property type="protein sequence ID" value="KAB1141164.1"/>
    <property type="molecule type" value="Genomic_DNA"/>
</dbReference>
<name>A0A6H9URU5_9ACTN</name>
<keyword evidence="2" id="KW-1185">Reference proteome</keyword>
<comment type="caution">
    <text evidence="1">The sequence shown here is derived from an EMBL/GenBank/DDBJ whole genome shotgun (WGS) entry which is preliminary data.</text>
</comment>
<evidence type="ECO:0000313" key="2">
    <source>
        <dbReference type="Proteomes" id="UP000442707"/>
    </source>
</evidence>
<organism evidence="1 2">
    <name type="scientific">Streptomyces luteolifulvus</name>
    <dbReference type="NCBI Taxonomy" id="2615112"/>
    <lineage>
        <taxon>Bacteria</taxon>
        <taxon>Bacillati</taxon>
        <taxon>Actinomycetota</taxon>
        <taxon>Actinomycetes</taxon>
        <taxon>Kitasatosporales</taxon>
        <taxon>Streptomycetaceae</taxon>
        <taxon>Streptomyces</taxon>
    </lineage>
</organism>
<evidence type="ECO:0000313" key="1">
    <source>
        <dbReference type="EMBL" id="KAB1141164.1"/>
    </source>
</evidence>
<accession>A0A6H9URU5</accession>
<proteinExistence type="predicted"/>
<sequence length="129" mass="14675">MRPADVPFDLGRLRWALKKVQRWAPYVDGLLLDDLAVVLDDYTPTEDEMEDIALRLRGHLIRLVNLALTSQVDQQDQKVAELVTTGRAIRCEALPGDHWHAVGHVRRMAWTVDQLLERLVANQCLKAAV</sequence>
<dbReference type="Pfam" id="PF19979">
    <property type="entry name" value="DUF6415"/>
    <property type="match status" value="1"/>
</dbReference>